<dbReference type="GO" id="GO:0006886">
    <property type="term" value="P:intracellular protein transport"/>
    <property type="evidence" value="ECO:0007669"/>
    <property type="project" value="InterPro"/>
</dbReference>
<dbReference type="AlphaFoldDB" id="A0A1F8F9G9"/>
<reference evidence="3 4" key="1">
    <citation type="journal article" date="2016" name="Nat. Commun.">
        <title>Thousands of microbial genomes shed light on interconnected biogeochemical processes in an aquifer system.</title>
        <authorList>
            <person name="Anantharaman K."/>
            <person name="Brown C.T."/>
            <person name="Hug L.A."/>
            <person name="Sharon I."/>
            <person name="Castelle C.J."/>
            <person name="Probst A.J."/>
            <person name="Thomas B.C."/>
            <person name="Singh A."/>
            <person name="Wilkins M.J."/>
            <person name="Karaoz U."/>
            <person name="Brodie E.L."/>
            <person name="Williams K.H."/>
            <person name="Hubbard S.S."/>
            <person name="Banfield J.F."/>
        </authorList>
    </citation>
    <scope>NUCLEOTIDE SEQUENCE [LARGE SCALE GENOMIC DNA]</scope>
</reference>
<dbReference type="GO" id="GO:0005886">
    <property type="term" value="C:plasma membrane"/>
    <property type="evidence" value="ECO:0007669"/>
    <property type="project" value="TreeGrafter"/>
</dbReference>
<sequence>MKAYEAKEREVGLSPMRQLEKYVLLRTIDELWMDHIESMEQLRDSVRLRAYGQRDPLVEYKIEGHKMFDQLQNSIKGQVASLIFKVSFMQQPREVKLEERRPEIEGGKLSVEGSNSKINSEPRSTHNPQYANIGRNDPCWCGAINPATGQVYKYKKCGLINAPYHRKN</sequence>
<dbReference type="GO" id="GO:0006605">
    <property type="term" value="P:protein targeting"/>
    <property type="evidence" value="ECO:0007669"/>
    <property type="project" value="InterPro"/>
</dbReference>
<dbReference type="GO" id="GO:0043952">
    <property type="term" value="P:protein transport by the Sec complex"/>
    <property type="evidence" value="ECO:0007669"/>
    <property type="project" value="TreeGrafter"/>
</dbReference>
<dbReference type="GO" id="GO:0017038">
    <property type="term" value="P:protein import"/>
    <property type="evidence" value="ECO:0007669"/>
    <property type="project" value="InterPro"/>
</dbReference>
<evidence type="ECO:0000313" key="4">
    <source>
        <dbReference type="Proteomes" id="UP000178908"/>
    </source>
</evidence>
<proteinExistence type="predicted"/>
<dbReference type="GO" id="GO:0031522">
    <property type="term" value="C:cell envelope Sec protein transport complex"/>
    <property type="evidence" value="ECO:0007669"/>
    <property type="project" value="TreeGrafter"/>
</dbReference>
<dbReference type="PANTHER" id="PTHR30612:SF0">
    <property type="entry name" value="CHLOROPLAST PROTEIN-TRANSPORTING ATPASE"/>
    <property type="match status" value="1"/>
</dbReference>
<feature type="region of interest" description="Disordered" evidence="1">
    <location>
        <begin position="108"/>
        <end position="129"/>
    </location>
</feature>
<dbReference type="InterPro" id="IPR036266">
    <property type="entry name" value="SecA_Wing/Scaffold_sf"/>
</dbReference>
<protein>
    <recommendedName>
        <fullName evidence="2">SecA Wing/Scaffold domain-containing protein</fullName>
    </recommendedName>
</protein>
<gene>
    <name evidence="3" type="ORF">A3C61_02445</name>
</gene>
<dbReference type="GO" id="GO:0005829">
    <property type="term" value="C:cytosol"/>
    <property type="evidence" value="ECO:0007669"/>
    <property type="project" value="TreeGrafter"/>
</dbReference>
<feature type="compositionally biased region" description="Polar residues" evidence="1">
    <location>
        <begin position="112"/>
        <end position="129"/>
    </location>
</feature>
<dbReference type="PANTHER" id="PTHR30612">
    <property type="entry name" value="SECA INNER MEMBRANE COMPONENT OF SEC PROTEIN SECRETION SYSTEM"/>
    <property type="match status" value="1"/>
</dbReference>
<dbReference type="Proteomes" id="UP000178908">
    <property type="component" value="Unassembled WGS sequence"/>
</dbReference>
<comment type="caution">
    <text evidence="3">The sequence shown here is derived from an EMBL/GenBank/DDBJ whole genome shotgun (WGS) entry which is preliminary data.</text>
</comment>
<evidence type="ECO:0000313" key="3">
    <source>
        <dbReference type="EMBL" id="OGN08886.1"/>
    </source>
</evidence>
<evidence type="ECO:0000256" key="1">
    <source>
        <dbReference type="SAM" id="MobiDB-lite"/>
    </source>
</evidence>
<dbReference type="EMBL" id="MGJO01000038">
    <property type="protein sequence ID" value="OGN08886.1"/>
    <property type="molecule type" value="Genomic_DNA"/>
</dbReference>
<dbReference type="InterPro" id="IPR000185">
    <property type="entry name" value="SecA"/>
</dbReference>
<evidence type="ECO:0000259" key="2">
    <source>
        <dbReference type="Pfam" id="PF07516"/>
    </source>
</evidence>
<feature type="domain" description="SecA Wing/Scaffold" evidence="2">
    <location>
        <begin position="2"/>
        <end position="86"/>
    </location>
</feature>
<organism evidence="3 4">
    <name type="scientific">Candidatus Yanofskybacteria bacterium RIFCSPHIGHO2_02_FULL_39_10</name>
    <dbReference type="NCBI Taxonomy" id="1802674"/>
    <lineage>
        <taxon>Bacteria</taxon>
        <taxon>Candidatus Yanofskyibacteriota</taxon>
    </lineage>
</organism>
<dbReference type="SUPFAM" id="SSF81886">
    <property type="entry name" value="Helical scaffold and wing domains of SecA"/>
    <property type="match status" value="1"/>
</dbReference>
<dbReference type="InterPro" id="IPR011116">
    <property type="entry name" value="SecA_Wing/Scaffold"/>
</dbReference>
<dbReference type="GO" id="GO:0005524">
    <property type="term" value="F:ATP binding"/>
    <property type="evidence" value="ECO:0007669"/>
    <property type="project" value="InterPro"/>
</dbReference>
<name>A0A1F8F9G9_9BACT</name>
<dbReference type="Pfam" id="PF07516">
    <property type="entry name" value="SecA_SW"/>
    <property type="match status" value="1"/>
</dbReference>
<accession>A0A1F8F9G9</accession>
<dbReference type="Gene3D" id="1.10.3060.10">
    <property type="entry name" value="Helical scaffold and wing domains of SecA"/>
    <property type="match status" value="1"/>
</dbReference>